<organism evidence="1 2">
    <name type="scientific">Marinilactibacillus psychrotolerans 42ea</name>
    <dbReference type="NCBI Taxonomy" id="1255609"/>
    <lineage>
        <taxon>Bacteria</taxon>
        <taxon>Bacillati</taxon>
        <taxon>Bacillota</taxon>
        <taxon>Bacilli</taxon>
        <taxon>Lactobacillales</taxon>
        <taxon>Carnobacteriaceae</taxon>
        <taxon>Marinilactibacillus</taxon>
    </lineage>
</organism>
<reference evidence="1 2" key="1">
    <citation type="submission" date="2017-02" db="EMBL/GenBank/DDBJ databases">
        <authorList>
            <person name="Peterson S.W."/>
        </authorList>
    </citation>
    <scope>NUCLEOTIDE SEQUENCE [LARGE SCALE GENOMIC DNA]</scope>
    <source>
        <strain evidence="1 2">42ea</strain>
    </source>
</reference>
<gene>
    <name evidence="1" type="ORF">FM115_03340</name>
</gene>
<dbReference type="RefSeq" id="WP_179203923.1">
    <property type="nucleotide sequence ID" value="NZ_FUKW01000056.1"/>
</dbReference>
<dbReference type="Proteomes" id="UP000195611">
    <property type="component" value="Unassembled WGS sequence"/>
</dbReference>
<proteinExistence type="predicted"/>
<sequence length="47" mass="4969">MGLPIILNSVVAFVAGYMSHQNEKNEKTLGSTIMIGASLVCVTGIFI</sequence>
<evidence type="ECO:0000313" key="1">
    <source>
        <dbReference type="EMBL" id="SJN25391.1"/>
    </source>
</evidence>
<dbReference type="AlphaFoldDB" id="A0A1R4IZS4"/>
<accession>A0A1R4IZS4</accession>
<protein>
    <submittedName>
        <fullName evidence="1">Uncharacterized protein</fullName>
    </submittedName>
</protein>
<dbReference type="EMBL" id="FUKW01000056">
    <property type="protein sequence ID" value="SJN25391.1"/>
    <property type="molecule type" value="Genomic_DNA"/>
</dbReference>
<name>A0A1R4IZS4_9LACT</name>
<evidence type="ECO:0000313" key="2">
    <source>
        <dbReference type="Proteomes" id="UP000195611"/>
    </source>
</evidence>